<dbReference type="Proteomes" id="UP000000763">
    <property type="component" value="Chromosome 5"/>
</dbReference>
<evidence type="ECO:0000256" key="1">
    <source>
        <dbReference type="SAM" id="MobiDB-lite"/>
    </source>
</evidence>
<reference evidence="4" key="4">
    <citation type="journal article" date="2008" name="Nucleic Acids Res.">
        <title>The rice annotation project database (RAP-DB): 2008 update.</title>
        <authorList>
            <consortium name="The rice annotation project (RAP)"/>
        </authorList>
    </citation>
    <scope>GENOME REANNOTATION</scope>
    <source>
        <strain evidence="4">cv. Nipponbare</strain>
    </source>
</reference>
<organism evidence="3 4">
    <name type="scientific">Oryza sativa subsp. japonica</name>
    <name type="common">Rice</name>
    <dbReference type="NCBI Taxonomy" id="39947"/>
    <lineage>
        <taxon>Eukaryota</taxon>
        <taxon>Viridiplantae</taxon>
        <taxon>Streptophyta</taxon>
        <taxon>Embryophyta</taxon>
        <taxon>Tracheophyta</taxon>
        <taxon>Spermatophyta</taxon>
        <taxon>Magnoliopsida</taxon>
        <taxon>Liliopsida</taxon>
        <taxon>Poales</taxon>
        <taxon>Poaceae</taxon>
        <taxon>BOP clade</taxon>
        <taxon>Oryzoideae</taxon>
        <taxon>Oryzeae</taxon>
        <taxon>Oryzinae</taxon>
        <taxon>Oryza</taxon>
        <taxon>Oryza sativa</taxon>
    </lineage>
</organism>
<name>Q6L4J0_ORYSJ</name>
<reference evidence="3" key="2">
    <citation type="submission" date="2004-06" db="EMBL/GenBank/DDBJ databases">
        <title>Oryza sativa BAC OSJNBa0074P11 genomic sequence.</title>
        <authorList>
            <person name="Chow T.-Y."/>
            <person name="Hsing Y.-I.C."/>
            <person name="Chen C.-S."/>
            <person name="Chen H.-H."/>
            <person name="Liu S.-M."/>
            <person name="Chao Y.-T."/>
            <person name="Chang S.-J."/>
            <person name="Chen H.-C."/>
            <person name="Chen S.-K."/>
            <person name="Chen T.-R."/>
            <person name="Chen Y.-L."/>
            <person name="Cheng C.-H."/>
            <person name="Chung C.-I."/>
            <person name="Han S.-Y."/>
            <person name="Hsiao S.-H."/>
            <person name="Hsiung J.-N."/>
            <person name="Hsu C.-H."/>
            <person name="Huang J.-J."/>
            <person name="Kau P.-I."/>
            <person name="Lee M.-C."/>
            <person name="Leu H.-L."/>
            <person name="Li Y.-F."/>
            <person name="Lin S.-J."/>
            <person name="Lin Y.-C."/>
            <person name="Wu S.-W."/>
            <person name="Yu C.-Y."/>
            <person name="Yu S.-W."/>
            <person name="Wu H.-P."/>
            <person name="Shaw J.-F."/>
        </authorList>
    </citation>
    <scope>NUCLEOTIDE SEQUENCE</scope>
</reference>
<sequence>MPSYRLVHSNSTTHSVRRGPAPRPPWPVVAFLADLRTSWRPPNALVLPAGTTSSLPHPLLLGPSSSTSYNQSRCRQRQRRGRRHRRRPRHPCARARPPPPLLCHRWPSWRLLVAVPAPVRSERRPLLRLPALAACRTTLYAKEKRRKKREEKREEKRIQTHIFIHPTYMWSQIAN</sequence>
<accession>Q6L4J0</accession>
<feature type="region of interest" description="Disordered" evidence="1">
    <location>
        <begin position="61"/>
        <end position="96"/>
    </location>
</feature>
<dbReference type="EMBL" id="AC135914">
    <property type="protein sequence ID" value="AAT44227.1"/>
    <property type="molecule type" value="Genomic_DNA"/>
</dbReference>
<protein>
    <submittedName>
        <fullName evidence="3">Uncharacterized protein</fullName>
    </submittedName>
</protein>
<reference evidence="4" key="3">
    <citation type="journal article" date="2005" name="Nature">
        <title>The map-based sequence of the rice genome.</title>
        <authorList>
            <consortium name="International rice genome sequencing project (IRGSP)"/>
            <person name="Matsumoto T."/>
            <person name="Wu J."/>
            <person name="Kanamori H."/>
            <person name="Katayose Y."/>
            <person name="Fujisawa M."/>
            <person name="Namiki N."/>
            <person name="Mizuno H."/>
            <person name="Yamamoto K."/>
            <person name="Antonio B.A."/>
            <person name="Baba T."/>
            <person name="Sakata K."/>
            <person name="Nagamura Y."/>
            <person name="Aoki H."/>
            <person name="Arikawa K."/>
            <person name="Arita K."/>
            <person name="Bito T."/>
            <person name="Chiden Y."/>
            <person name="Fujitsuka N."/>
            <person name="Fukunaka R."/>
            <person name="Hamada M."/>
            <person name="Harada C."/>
            <person name="Hayashi A."/>
            <person name="Hijishita S."/>
            <person name="Honda M."/>
            <person name="Hosokawa S."/>
            <person name="Ichikawa Y."/>
            <person name="Idonuma A."/>
            <person name="Iijima M."/>
            <person name="Ikeda M."/>
            <person name="Ikeno M."/>
            <person name="Ito K."/>
            <person name="Ito S."/>
            <person name="Ito T."/>
            <person name="Ito Y."/>
            <person name="Ito Y."/>
            <person name="Iwabuchi A."/>
            <person name="Kamiya K."/>
            <person name="Karasawa W."/>
            <person name="Kurita K."/>
            <person name="Katagiri S."/>
            <person name="Kikuta A."/>
            <person name="Kobayashi H."/>
            <person name="Kobayashi N."/>
            <person name="Machita K."/>
            <person name="Maehara T."/>
            <person name="Masukawa M."/>
            <person name="Mizubayashi T."/>
            <person name="Mukai Y."/>
            <person name="Nagasaki H."/>
            <person name="Nagata Y."/>
            <person name="Naito S."/>
            <person name="Nakashima M."/>
            <person name="Nakama Y."/>
            <person name="Nakamichi Y."/>
            <person name="Nakamura M."/>
            <person name="Meguro A."/>
            <person name="Negishi M."/>
            <person name="Ohta I."/>
            <person name="Ohta T."/>
            <person name="Okamoto M."/>
            <person name="Ono N."/>
            <person name="Saji S."/>
            <person name="Sakaguchi M."/>
            <person name="Sakai K."/>
            <person name="Shibata M."/>
            <person name="Shimokawa T."/>
            <person name="Song J."/>
            <person name="Takazaki Y."/>
            <person name="Terasawa K."/>
            <person name="Tsugane M."/>
            <person name="Tsuji K."/>
            <person name="Ueda S."/>
            <person name="Waki K."/>
            <person name="Yamagata H."/>
            <person name="Yamamoto M."/>
            <person name="Yamamoto S."/>
            <person name="Yamane H."/>
            <person name="Yoshiki S."/>
            <person name="Yoshihara R."/>
            <person name="Yukawa K."/>
            <person name="Zhong H."/>
            <person name="Yano M."/>
            <person name="Yuan Q."/>
            <person name="Ouyang S."/>
            <person name="Liu J."/>
            <person name="Jones K.M."/>
            <person name="Gansberger K."/>
            <person name="Moffat K."/>
            <person name="Hill J."/>
            <person name="Bera J."/>
            <person name="Fadrosh D."/>
            <person name="Jin S."/>
            <person name="Johri S."/>
            <person name="Kim M."/>
            <person name="Overton L."/>
            <person name="Reardon M."/>
            <person name="Tsitrin T."/>
            <person name="Vuong H."/>
            <person name="Weaver B."/>
            <person name="Ciecko A."/>
            <person name="Tallon L."/>
            <person name="Jackson J."/>
            <person name="Pai G."/>
            <person name="Aken S.V."/>
            <person name="Utterback T."/>
            <person name="Reidmuller S."/>
            <person name="Feldblyum T."/>
            <person name="Hsiao J."/>
            <person name="Zismann V."/>
            <person name="Iobst S."/>
            <person name="de Vazeille A.R."/>
            <person name="Buell C.R."/>
            <person name="Ying K."/>
            <person name="Li Y."/>
            <person name="Lu T."/>
            <person name="Huang Y."/>
            <person name="Zhao Q."/>
            <person name="Feng Q."/>
            <person name="Zhang L."/>
            <person name="Zhu J."/>
            <person name="Weng Q."/>
            <person name="Mu J."/>
            <person name="Lu Y."/>
            <person name="Fan D."/>
            <person name="Liu Y."/>
            <person name="Guan J."/>
            <person name="Zhang Y."/>
            <person name="Yu S."/>
            <person name="Liu X."/>
            <person name="Zhang Y."/>
            <person name="Hong G."/>
            <person name="Han B."/>
            <person name="Choisne N."/>
            <person name="Demange N."/>
            <person name="Orjeda G."/>
            <person name="Samain S."/>
            <person name="Cattolico L."/>
            <person name="Pelletier E."/>
            <person name="Couloux A."/>
            <person name="Segurens B."/>
            <person name="Wincker P."/>
            <person name="D'Hont A."/>
            <person name="Scarpelli C."/>
            <person name="Weissenbach J."/>
            <person name="Salanoubat M."/>
            <person name="Quetier F."/>
            <person name="Yu Y."/>
            <person name="Kim H.R."/>
            <person name="Rambo T."/>
            <person name="Currie J."/>
            <person name="Collura K."/>
            <person name="Luo M."/>
            <person name="Yang T."/>
            <person name="Ammiraju J.S.S."/>
            <person name="Engler F."/>
            <person name="Soderlund C."/>
            <person name="Wing R.A."/>
            <person name="Palmer L.E."/>
            <person name="de la Bastide M."/>
            <person name="Spiegel L."/>
            <person name="Nascimento L."/>
            <person name="Zutavern T."/>
            <person name="O'Shaughnessy A."/>
            <person name="Dike S."/>
            <person name="Dedhia N."/>
            <person name="Preston R."/>
            <person name="Balija V."/>
            <person name="McCombie W.R."/>
            <person name="Chow T."/>
            <person name="Chen H."/>
            <person name="Chung M."/>
            <person name="Chen C."/>
            <person name="Shaw J."/>
            <person name="Wu H."/>
            <person name="Hsiao K."/>
            <person name="Chao Y."/>
            <person name="Chu M."/>
            <person name="Cheng C."/>
            <person name="Hour A."/>
            <person name="Lee P."/>
            <person name="Lin S."/>
            <person name="Lin Y."/>
            <person name="Liou J."/>
            <person name="Liu S."/>
            <person name="Hsing Y."/>
            <person name="Raghuvanshi S."/>
            <person name="Mohanty A."/>
            <person name="Bharti A.K."/>
            <person name="Gaur A."/>
            <person name="Gupta V."/>
            <person name="Kumar D."/>
            <person name="Ravi V."/>
            <person name="Vij S."/>
            <person name="Kapur A."/>
            <person name="Khurana P."/>
            <person name="Khurana P."/>
            <person name="Khurana J.P."/>
            <person name="Tyagi A.K."/>
            <person name="Gaikwad K."/>
            <person name="Singh A."/>
            <person name="Dalal V."/>
            <person name="Srivastava S."/>
            <person name="Dixit A."/>
            <person name="Pal A.K."/>
            <person name="Ghazi I.A."/>
            <person name="Yadav M."/>
            <person name="Pandit A."/>
            <person name="Bhargava A."/>
            <person name="Sureshbabu K."/>
            <person name="Batra K."/>
            <person name="Sharma T.R."/>
            <person name="Mohapatra T."/>
            <person name="Singh N.K."/>
            <person name="Messing J."/>
            <person name="Nelson A.B."/>
            <person name="Fuks G."/>
            <person name="Kavchok S."/>
            <person name="Keizer G."/>
            <person name="Linton E."/>
            <person name="Llaca V."/>
            <person name="Song R."/>
            <person name="Tanyolac B."/>
            <person name="Young S."/>
            <person name="Ho-Il K."/>
            <person name="Hahn J.H."/>
            <person name="Sangsakoo G."/>
            <person name="Vanavichit A."/>
            <person name="de Mattos Luiz.A.T."/>
            <person name="Zimmer P.D."/>
            <person name="Malone G."/>
            <person name="Dellagostin O."/>
            <person name="de Oliveira A.C."/>
            <person name="Bevan M."/>
            <person name="Bancroft I."/>
            <person name="Minx P."/>
            <person name="Cordum H."/>
            <person name="Wilson R."/>
            <person name="Cheng Z."/>
            <person name="Jin W."/>
            <person name="Jiang J."/>
            <person name="Leong S.A."/>
            <person name="Iwama H."/>
            <person name="Gojobori T."/>
            <person name="Itoh T."/>
            <person name="Niimura Y."/>
            <person name="Fujii Y."/>
            <person name="Habara T."/>
            <person name="Sakai H."/>
            <person name="Sato Y."/>
            <person name="Wilson G."/>
            <person name="Kumar K."/>
            <person name="McCouch S."/>
            <person name="Juretic N."/>
            <person name="Hoen D."/>
            <person name="Wright S."/>
            <person name="Bruskiewich R."/>
            <person name="Bureau T."/>
            <person name="Miyao A."/>
            <person name="Hirochika H."/>
            <person name="Nishikawa T."/>
            <person name="Kadowaki K."/>
            <person name="Sugiura M."/>
            <person name="Burr B."/>
            <person name="Sasaki T."/>
        </authorList>
    </citation>
    <scope>NUCLEOTIDE SEQUENCE [LARGE SCALE GENOMIC DNA]</scope>
    <source>
        <strain evidence="4">cv. Nipponbare</strain>
    </source>
</reference>
<reference evidence="2" key="1">
    <citation type="submission" date="2004-06" db="EMBL/GenBank/DDBJ databases">
        <title>Oryza sativa BAC OJ1008_D08 genomic sequence.</title>
        <authorList>
            <person name="Chow T.-Y."/>
            <person name="Hsing Y.-I.C."/>
            <person name="Chen C.-S."/>
            <person name="Chen H.-H."/>
            <person name="Liu S.-M."/>
            <person name="Chao Y.-T."/>
            <person name="Chang S.-J."/>
            <person name="Chen H.-C."/>
            <person name="Chen S.-K."/>
            <person name="Chen T.-R."/>
            <person name="Chen Y.-L."/>
            <person name="Cheng C.-H."/>
            <person name="Chung C.-I."/>
            <person name="Han S.-Y."/>
            <person name="Hsiao S.-H."/>
            <person name="Hsiung J.-N."/>
            <person name="Hsu C.-H."/>
            <person name="Huang J.-J."/>
            <person name="Kau P.-I."/>
            <person name="Lee M.-C."/>
            <person name="Leu H.-L."/>
            <person name="Li Y.-F."/>
            <person name="Lin S.-J."/>
            <person name="Lin Y.-C."/>
            <person name="Wu S.-W."/>
            <person name="Yu C.-Y."/>
            <person name="Yu S.-W."/>
            <person name="Wu H.-P."/>
            <person name="Shaw J.-F."/>
        </authorList>
    </citation>
    <scope>NUCLEOTIDE SEQUENCE</scope>
</reference>
<feature type="compositionally biased region" description="Basic residues" evidence="1">
    <location>
        <begin position="74"/>
        <end position="93"/>
    </location>
</feature>
<evidence type="ECO:0000313" key="3">
    <source>
        <dbReference type="EMBL" id="AAT44227.1"/>
    </source>
</evidence>
<dbReference type="EMBL" id="AC104705">
    <property type="protein sequence ID" value="AAT44178.1"/>
    <property type="molecule type" value="Genomic_DNA"/>
</dbReference>
<dbReference type="AlphaFoldDB" id="Q6L4J0"/>
<proteinExistence type="predicted"/>
<gene>
    <name evidence="2" type="ORF">OJ1008_D08.10</name>
    <name evidence="3" type="ORF">OSJNBa0074P11.2</name>
</gene>
<evidence type="ECO:0000313" key="2">
    <source>
        <dbReference type="EMBL" id="AAT44178.1"/>
    </source>
</evidence>
<evidence type="ECO:0000313" key="4">
    <source>
        <dbReference type="Proteomes" id="UP000000763"/>
    </source>
</evidence>
<feature type="region of interest" description="Disordered" evidence="1">
    <location>
        <begin position="1"/>
        <end position="21"/>
    </location>
</feature>